<name>A0A1Y6LT38_ZYMTR</name>
<accession>A0A1Y6LT38</accession>
<dbReference type="Proteomes" id="UP000215453">
    <property type="component" value="Chromosome 9"/>
</dbReference>
<dbReference type="AlphaFoldDB" id="A0A1Y6LT38"/>
<evidence type="ECO:0000313" key="1">
    <source>
        <dbReference type="EMBL" id="SMY27583.1"/>
    </source>
</evidence>
<reference evidence="1 2" key="1">
    <citation type="submission" date="2016-10" db="EMBL/GenBank/DDBJ databases">
        <authorList>
            <person name="Varghese N."/>
        </authorList>
    </citation>
    <scope>NUCLEOTIDE SEQUENCE [LARGE SCALE GENOMIC DNA]</scope>
</reference>
<protein>
    <submittedName>
        <fullName evidence="1">Uncharacterized protein</fullName>
    </submittedName>
</protein>
<proteinExistence type="predicted"/>
<dbReference type="EMBL" id="LT882684">
    <property type="protein sequence ID" value="SMY27583.1"/>
    <property type="molecule type" value="Genomic_DNA"/>
</dbReference>
<organism evidence="1 2">
    <name type="scientific">Zymoseptoria tritici ST99CH_1A5</name>
    <dbReference type="NCBI Taxonomy" id="1276529"/>
    <lineage>
        <taxon>Eukaryota</taxon>
        <taxon>Fungi</taxon>
        <taxon>Dikarya</taxon>
        <taxon>Ascomycota</taxon>
        <taxon>Pezizomycotina</taxon>
        <taxon>Dothideomycetes</taxon>
        <taxon>Dothideomycetidae</taxon>
        <taxon>Mycosphaerellales</taxon>
        <taxon>Mycosphaerellaceae</taxon>
        <taxon>Zymoseptoria</taxon>
    </lineage>
</organism>
<sequence length="199" mass="22040">MASITPVVLQVESAHDFVQYILNKHAPPTTLVVCSSKADFIRALQSTEPESSLWQVSTLRMLSTSRTVKLAFCPDITHLRAYLASRSTDNSTSTDTGLRQSNAMPMLALLDPIQLHRPTSAFSAQGLNRSFAIAVEAARHLGVKLVIAETDTTAWDEELSMLNVTTKRLGELSVGRTVKVRVVAERWCTFERLHDTNDE</sequence>
<evidence type="ECO:0000313" key="2">
    <source>
        <dbReference type="Proteomes" id="UP000215453"/>
    </source>
</evidence>
<gene>
    <name evidence="1" type="ORF">ZT1A5_G9028</name>
</gene>